<sequence>MVVKFNGNKPFKMEEHQSNKLTTKCFLCGQQAKSRIFYDGFENGNCICCNCEDQLKGMFKDYLLAESNFNKTALEELVEGLRNETITQLDSQIHKEGYKYAQEVSIVDDFDDTLTLQEVQQNNIFYSIKYQFCYDKMINYMKNKYNEDPYIVRFFETTDYYDPEGLYRRDTNAICGIAKIYNNGTTVIFGDLKVVLDRSKYNQ</sequence>
<evidence type="ECO:0000313" key="1">
    <source>
        <dbReference type="EMBL" id="MCU6706681.1"/>
    </source>
</evidence>
<keyword evidence="2" id="KW-1185">Reference proteome</keyword>
<dbReference type="EMBL" id="JAOQJZ010000014">
    <property type="protein sequence ID" value="MCU6706681.1"/>
    <property type="molecule type" value="Genomic_DNA"/>
</dbReference>
<dbReference type="RefSeq" id="WP_195247542.1">
    <property type="nucleotide sequence ID" value="NZ_JAOQJZ010000014.1"/>
</dbReference>
<reference evidence="1 2" key="1">
    <citation type="journal article" date="2021" name="ISME Commun">
        <title>Automated analysis of genomic sequences facilitates high-throughput and comprehensive description of bacteria.</title>
        <authorList>
            <person name="Hitch T.C.A."/>
        </authorList>
    </citation>
    <scope>NUCLEOTIDE SEQUENCE [LARGE SCALE GENOMIC DNA]</scope>
    <source>
        <strain evidence="1 2">Sanger_31</strain>
    </source>
</reference>
<accession>A0AAE3LNH1</accession>
<proteinExistence type="predicted"/>
<dbReference type="Proteomes" id="UP001208131">
    <property type="component" value="Unassembled WGS sequence"/>
</dbReference>
<organism evidence="1 2">
    <name type="scientific">Hominimerdicola aceti</name>
    <dbReference type="NCBI Taxonomy" id="2981726"/>
    <lineage>
        <taxon>Bacteria</taxon>
        <taxon>Bacillati</taxon>
        <taxon>Bacillota</taxon>
        <taxon>Clostridia</taxon>
        <taxon>Eubacteriales</taxon>
        <taxon>Oscillospiraceae</taxon>
        <taxon>Hominimerdicola</taxon>
    </lineage>
</organism>
<name>A0AAE3LNH1_9FIRM</name>
<comment type="caution">
    <text evidence="1">The sequence shown here is derived from an EMBL/GenBank/DDBJ whole genome shotgun (WGS) entry which is preliminary data.</text>
</comment>
<dbReference type="AlphaFoldDB" id="A0AAE3LNH1"/>
<protein>
    <submittedName>
        <fullName evidence="1">Uncharacterized protein</fullName>
    </submittedName>
</protein>
<evidence type="ECO:0000313" key="2">
    <source>
        <dbReference type="Proteomes" id="UP001208131"/>
    </source>
</evidence>
<gene>
    <name evidence="1" type="ORF">OCV57_12220</name>
</gene>